<dbReference type="AlphaFoldDB" id="A0A5B7IF17"/>
<proteinExistence type="predicted"/>
<accession>A0A5B7IF17</accession>
<name>A0A5B7IF17_PORTR</name>
<protein>
    <submittedName>
        <fullName evidence="1">Uncharacterized protein</fullName>
    </submittedName>
</protein>
<evidence type="ECO:0000313" key="2">
    <source>
        <dbReference type="Proteomes" id="UP000324222"/>
    </source>
</evidence>
<dbReference type="Proteomes" id="UP000324222">
    <property type="component" value="Unassembled WGS sequence"/>
</dbReference>
<comment type="caution">
    <text evidence="1">The sequence shown here is derived from an EMBL/GenBank/DDBJ whole genome shotgun (WGS) entry which is preliminary data.</text>
</comment>
<sequence length="78" mass="8339">MTRFTHRPSSLLAGWAGHVIPASVTVTNHVSVFLRAAVQRVLPRILRGAAINQEFLAVHSEAEGPSLGAGGQATLRRQ</sequence>
<evidence type="ECO:0000313" key="1">
    <source>
        <dbReference type="EMBL" id="MPC80863.1"/>
    </source>
</evidence>
<keyword evidence="2" id="KW-1185">Reference proteome</keyword>
<reference evidence="1 2" key="1">
    <citation type="submission" date="2019-05" db="EMBL/GenBank/DDBJ databases">
        <title>Another draft genome of Portunus trituberculatus and its Hox gene families provides insights of decapod evolution.</title>
        <authorList>
            <person name="Jeong J.-H."/>
            <person name="Song I."/>
            <person name="Kim S."/>
            <person name="Choi T."/>
            <person name="Kim D."/>
            <person name="Ryu S."/>
            <person name="Kim W."/>
        </authorList>
    </citation>
    <scope>NUCLEOTIDE SEQUENCE [LARGE SCALE GENOMIC DNA]</scope>
    <source>
        <tissue evidence="1">Muscle</tissue>
    </source>
</reference>
<dbReference type="EMBL" id="VSRR010055230">
    <property type="protein sequence ID" value="MPC80863.1"/>
    <property type="molecule type" value="Genomic_DNA"/>
</dbReference>
<organism evidence="1 2">
    <name type="scientific">Portunus trituberculatus</name>
    <name type="common">Swimming crab</name>
    <name type="synonym">Neptunus trituberculatus</name>
    <dbReference type="NCBI Taxonomy" id="210409"/>
    <lineage>
        <taxon>Eukaryota</taxon>
        <taxon>Metazoa</taxon>
        <taxon>Ecdysozoa</taxon>
        <taxon>Arthropoda</taxon>
        <taxon>Crustacea</taxon>
        <taxon>Multicrustacea</taxon>
        <taxon>Malacostraca</taxon>
        <taxon>Eumalacostraca</taxon>
        <taxon>Eucarida</taxon>
        <taxon>Decapoda</taxon>
        <taxon>Pleocyemata</taxon>
        <taxon>Brachyura</taxon>
        <taxon>Eubrachyura</taxon>
        <taxon>Portunoidea</taxon>
        <taxon>Portunidae</taxon>
        <taxon>Portuninae</taxon>
        <taxon>Portunus</taxon>
    </lineage>
</organism>
<gene>
    <name evidence="1" type="ORF">E2C01_075456</name>
</gene>